<gene>
    <name evidence="1" type="ORF">MCOR_17045</name>
</gene>
<proteinExistence type="predicted"/>
<evidence type="ECO:0000313" key="1">
    <source>
        <dbReference type="EMBL" id="CAC5381134.1"/>
    </source>
</evidence>
<organism evidence="1 2">
    <name type="scientific">Mytilus coruscus</name>
    <name type="common">Sea mussel</name>
    <dbReference type="NCBI Taxonomy" id="42192"/>
    <lineage>
        <taxon>Eukaryota</taxon>
        <taxon>Metazoa</taxon>
        <taxon>Spiralia</taxon>
        <taxon>Lophotrochozoa</taxon>
        <taxon>Mollusca</taxon>
        <taxon>Bivalvia</taxon>
        <taxon>Autobranchia</taxon>
        <taxon>Pteriomorphia</taxon>
        <taxon>Mytilida</taxon>
        <taxon>Mytiloidea</taxon>
        <taxon>Mytilidae</taxon>
        <taxon>Mytilinae</taxon>
        <taxon>Mytilus</taxon>
    </lineage>
</organism>
<sequence length="195" mass="22186">MKGSDNLKNIVKSLMERSVMYETSLTSSDEHAFFSKDLSVETWFGKIAPSEYSVGDEVYVKCQGKGKIKYRGEASIAAPRVLEEIVIATNNDLHKYKARYTTQEKTISSDWFRVDMITTKIASQEREKQQRANENAKRGTINLLGKNNKVFDIIQEINDIIIESRVMSTSCKIKCSSTKSSNRRCTCGHRPIIRC</sequence>
<protein>
    <submittedName>
        <fullName evidence="1">Uncharacterized protein</fullName>
    </submittedName>
</protein>
<evidence type="ECO:0000313" key="2">
    <source>
        <dbReference type="Proteomes" id="UP000507470"/>
    </source>
</evidence>
<dbReference type="Proteomes" id="UP000507470">
    <property type="component" value="Unassembled WGS sequence"/>
</dbReference>
<accession>A0A6J8BE12</accession>
<keyword evidence="2" id="KW-1185">Reference proteome</keyword>
<reference evidence="1 2" key="1">
    <citation type="submission" date="2020-06" db="EMBL/GenBank/DDBJ databases">
        <authorList>
            <person name="Li R."/>
            <person name="Bekaert M."/>
        </authorList>
    </citation>
    <scope>NUCLEOTIDE SEQUENCE [LARGE SCALE GENOMIC DNA]</scope>
    <source>
        <strain evidence="2">wild</strain>
    </source>
</reference>
<dbReference type="EMBL" id="CACVKT020003000">
    <property type="protein sequence ID" value="CAC5381134.1"/>
    <property type="molecule type" value="Genomic_DNA"/>
</dbReference>
<dbReference type="AlphaFoldDB" id="A0A6J8BE12"/>
<name>A0A6J8BE12_MYTCO</name>